<protein>
    <submittedName>
        <fullName evidence="2">Uncharacterized protein</fullName>
    </submittedName>
</protein>
<evidence type="ECO:0000313" key="5">
    <source>
        <dbReference type="Proteomes" id="UP000286097"/>
    </source>
</evidence>
<name>A0A3M6VS86_9STRA</name>
<feature type="compositionally biased region" description="Acidic residues" evidence="1">
    <location>
        <begin position="26"/>
        <end position="41"/>
    </location>
</feature>
<dbReference type="AlphaFoldDB" id="A0A3M6VS86"/>
<dbReference type="OrthoDB" id="112764at2759"/>
<evidence type="ECO:0000313" key="3">
    <source>
        <dbReference type="EMBL" id="RQM15167.1"/>
    </source>
</evidence>
<sequence length="151" mass="17008">MHPIQTQSLPTWAPSRSSGIYKPTAFDDEDPLYLSGEETDCESERGSDTLSRDDEQLMACFVNLQRERARKQVSCPVARPAETCTSPILIPSQTHKYVAKSTKRWLWDDDDEENEDCDQCPCCNNQNGTADELTTETRGVAASELLFDLEL</sequence>
<evidence type="ECO:0000313" key="2">
    <source>
        <dbReference type="EMBL" id="RMX69629.1"/>
    </source>
</evidence>
<dbReference type="EMBL" id="QLLG01000018">
    <property type="protein sequence ID" value="RMX69629.1"/>
    <property type="molecule type" value="Genomic_DNA"/>
</dbReference>
<feature type="region of interest" description="Disordered" evidence="1">
    <location>
        <begin position="1"/>
        <end position="50"/>
    </location>
</feature>
<feature type="compositionally biased region" description="Polar residues" evidence="1">
    <location>
        <begin position="1"/>
        <end position="18"/>
    </location>
</feature>
<gene>
    <name evidence="3" type="ORF">DD237_005844</name>
    <name evidence="2" type="ORF">DD238_002223</name>
</gene>
<comment type="caution">
    <text evidence="2">The sequence shown here is derived from an EMBL/GenBank/DDBJ whole genome shotgun (WGS) entry which is preliminary data.</text>
</comment>
<dbReference type="Proteomes" id="UP000286097">
    <property type="component" value="Unassembled WGS sequence"/>
</dbReference>
<evidence type="ECO:0000313" key="4">
    <source>
        <dbReference type="Proteomes" id="UP000282087"/>
    </source>
</evidence>
<dbReference type="Proteomes" id="UP000282087">
    <property type="component" value="Unassembled WGS sequence"/>
</dbReference>
<dbReference type="EMBL" id="QKXF01000167">
    <property type="protein sequence ID" value="RQM15167.1"/>
    <property type="molecule type" value="Genomic_DNA"/>
</dbReference>
<evidence type="ECO:0000256" key="1">
    <source>
        <dbReference type="SAM" id="MobiDB-lite"/>
    </source>
</evidence>
<dbReference type="VEuPathDB" id="FungiDB:DD237_005844"/>
<accession>A0A3M6VS86</accession>
<keyword evidence="4" id="KW-1185">Reference proteome</keyword>
<proteinExistence type="predicted"/>
<organism evidence="2 4">
    <name type="scientific">Peronospora effusa</name>
    <dbReference type="NCBI Taxonomy" id="542832"/>
    <lineage>
        <taxon>Eukaryota</taxon>
        <taxon>Sar</taxon>
        <taxon>Stramenopiles</taxon>
        <taxon>Oomycota</taxon>
        <taxon>Peronosporomycetes</taxon>
        <taxon>Peronosporales</taxon>
        <taxon>Peronosporaceae</taxon>
        <taxon>Peronospora</taxon>
    </lineage>
</organism>
<reference evidence="4 5" key="1">
    <citation type="submission" date="2018-06" db="EMBL/GenBank/DDBJ databases">
        <title>Comparative genomics of downy mildews reveals potential adaptations to biotrophy.</title>
        <authorList>
            <person name="Fletcher K."/>
            <person name="Klosterman S.J."/>
            <person name="Derevnina L."/>
            <person name="Martin F."/>
            <person name="Koike S."/>
            <person name="Reyes Chin-Wo S."/>
            <person name="Mou B."/>
            <person name="Michelmore R."/>
        </authorList>
    </citation>
    <scope>NUCLEOTIDE SEQUENCE [LARGE SCALE GENOMIC DNA]</scope>
    <source>
        <strain evidence="3 5">R13</strain>
        <strain evidence="2 4">R14</strain>
    </source>
</reference>